<protein>
    <recommendedName>
        <fullName evidence="5">Cell division cycle protein 123 homolog</fullName>
    </recommendedName>
</protein>
<dbReference type="PANTHER" id="PTHR15323:SF6">
    <property type="entry name" value="CELL DIVISION CYCLE PROTEIN 123 HOMOLOG"/>
    <property type="match status" value="1"/>
</dbReference>
<dbReference type="EMBL" id="CAJNNV010000797">
    <property type="protein sequence ID" value="CAE8583591.1"/>
    <property type="molecule type" value="Genomic_DNA"/>
</dbReference>
<feature type="non-terminal residue" evidence="3">
    <location>
        <position position="1"/>
    </location>
</feature>
<dbReference type="OrthoDB" id="360540at2759"/>
<reference evidence="3" key="1">
    <citation type="submission" date="2021-02" db="EMBL/GenBank/DDBJ databases">
        <authorList>
            <person name="Dougan E. K."/>
            <person name="Rhodes N."/>
            <person name="Thang M."/>
            <person name="Chan C."/>
        </authorList>
    </citation>
    <scope>NUCLEOTIDE SEQUENCE</scope>
</reference>
<proteinExistence type="inferred from homology"/>
<sequence>DKFRDCTFKSEVIPVSEDFVRYLLVDGIELPVSCGKSPQPGEDAASDGSWGSGGGDSSDDEGLPAAEKFCFEELEGQIRSAIVRLNGAVLPKLNWSAPKDATWVHGFVHGSLKCDSPAEVFTLLKASDFVTHDLCHSFDHCGGSARKRPEQFTLVLRRWHSLNESNEFRVFVRDSQLIAVSQRHTSFFFEHLQDEKEVEDIHRAIAVFFQEQVLGRFAPSRFAFDVYVDIAPRRRVWLVDFSPWGPTTDACLFDWDELAELEAPASPELASFQTVRNEADCRGKVESYHRVPLELAQLNSGEGLNELLANADRVLKQKEQEGSKS</sequence>
<dbReference type="OMA" id="TFPDPNF"/>
<evidence type="ECO:0000256" key="1">
    <source>
        <dbReference type="ARBA" id="ARBA00011047"/>
    </source>
</evidence>
<dbReference type="InterPro" id="IPR009772">
    <property type="entry name" value="CDC123"/>
</dbReference>
<dbReference type="GO" id="GO:0005737">
    <property type="term" value="C:cytoplasm"/>
    <property type="evidence" value="ECO:0007669"/>
    <property type="project" value="TreeGrafter"/>
</dbReference>
<accession>A0A813D7Q2</accession>
<organism evidence="3 4">
    <name type="scientific">Polarella glacialis</name>
    <name type="common">Dinoflagellate</name>
    <dbReference type="NCBI Taxonomy" id="89957"/>
    <lineage>
        <taxon>Eukaryota</taxon>
        <taxon>Sar</taxon>
        <taxon>Alveolata</taxon>
        <taxon>Dinophyceae</taxon>
        <taxon>Suessiales</taxon>
        <taxon>Suessiaceae</taxon>
        <taxon>Polarella</taxon>
    </lineage>
</organism>
<dbReference type="Pfam" id="PF07065">
    <property type="entry name" value="D123"/>
    <property type="match status" value="1"/>
</dbReference>
<keyword evidence="4" id="KW-1185">Reference proteome</keyword>
<feature type="region of interest" description="Disordered" evidence="2">
    <location>
        <begin position="34"/>
        <end position="61"/>
    </location>
</feature>
<evidence type="ECO:0000313" key="4">
    <source>
        <dbReference type="Proteomes" id="UP000654075"/>
    </source>
</evidence>
<evidence type="ECO:0000313" key="3">
    <source>
        <dbReference type="EMBL" id="CAE8583591.1"/>
    </source>
</evidence>
<comment type="similarity">
    <text evidence="1">Belongs to the CDC123 family.</text>
</comment>
<dbReference type="Proteomes" id="UP000654075">
    <property type="component" value="Unassembled WGS sequence"/>
</dbReference>
<dbReference type="AlphaFoldDB" id="A0A813D7Q2"/>
<comment type="caution">
    <text evidence="3">The sequence shown here is derived from an EMBL/GenBank/DDBJ whole genome shotgun (WGS) entry which is preliminary data.</text>
</comment>
<dbReference type="PANTHER" id="PTHR15323">
    <property type="entry name" value="D123 PROTEIN"/>
    <property type="match status" value="1"/>
</dbReference>
<evidence type="ECO:0000256" key="2">
    <source>
        <dbReference type="SAM" id="MobiDB-lite"/>
    </source>
</evidence>
<evidence type="ECO:0008006" key="5">
    <source>
        <dbReference type="Google" id="ProtNLM"/>
    </source>
</evidence>
<name>A0A813D7Q2_POLGL</name>
<gene>
    <name evidence="3" type="ORF">PGLA1383_LOCUS2547</name>
</gene>